<organism evidence="1 2">
    <name type="scientific">Desulfovibrio subterraneus</name>
    <dbReference type="NCBI Taxonomy" id="2718620"/>
    <lineage>
        <taxon>Bacteria</taxon>
        <taxon>Pseudomonadati</taxon>
        <taxon>Thermodesulfobacteriota</taxon>
        <taxon>Desulfovibrionia</taxon>
        <taxon>Desulfovibrionales</taxon>
        <taxon>Desulfovibrionaceae</taxon>
        <taxon>Desulfovibrio</taxon>
    </lineage>
</organism>
<sequence>MTKGNAMSDRYKREFVEVMCPKCRRTQIIAVPEESMPTCEDCKREMIIKEVLTEGKY</sequence>
<evidence type="ECO:0000313" key="1">
    <source>
        <dbReference type="EMBL" id="GFM33450.1"/>
    </source>
</evidence>
<reference evidence="1 2" key="1">
    <citation type="submission" date="2020-05" db="EMBL/GenBank/DDBJ databases">
        <title>Draft genome sequence of Desulfovibrio sp. strain HN2T.</title>
        <authorList>
            <person name="Ueno A."/>
            <person name="Tamazawa S."/>
            <person name="Tamamura S."/>
            <person name="Murakami T."/>
            <person name="Kiyama T."/>
            <person name="Inomata H."/>
            <person name="Amano Y."/>
            <person name="Miyakawa K."/>
            <person name="Tamaki H."/>
            <person name="Naganuma T."/>
            <person name="Kaneko K."/>
        </authorList>
    </citation>
    <scope>NUCLEOTIDE SEQUENCE [LARGE SCALE GENOMIC DNA]</scope>
    <source>
        <strain evidence="1 2">HN2</strain>
    </source>
</reference>
<accession>A0A7J0BIG1</accession>
<dbReference type="EMBL" id="BLVO01000013">
    <property type="protein sequence ID" value="GFM33450.1"/>
    <property type="molecule type" value="Genomic_DNA"/>
</dbReference>
<keyword evidence="2" id="KW-1185">Reference proteome</keyword>
<gene>
    <name evidence="1" type="ORF">DSM101010T_18150</name>
</gene>
<name>A0A7J0BIG1_9BACT</name>
<dbReference type="Proteomes" id="UP000503840">
    <property type="component" value="Unassembled WGS sequence"/>
</dbReference>
<evidence type="ECO:0000313" key="2">
    <source>
        <dbReference type="Proteomes" id="UP000503840"/>
    </source>
</evidence>
<proteinExistence type="predicted"/>
<comment type="caution">
    <text evidence="1">The sequence shown here is derived from an EMBL/GenBank/DDBJ whole genome shotgun (WGS) entry which is preliminary data.</text>
</comment>
<dbReference type="AlphaFoldDB" id="A0A7J0BIG1"/>
<protein>
    <submittedName>
        <fullName evidence="1">Uncharacterized protein</fullName>
    </submittedName>
</protein>